<dbReference type="Proteomes" id="UP000006911">
    <property type="component" value="Unassembled WGS sequence"/>
</dbReference>
<dbReference type="EMBL" id="FN430181">
    <property type="protein sequence ID" value="CAZ82982.1"/>
    <property type="molecule type" value="Genomic_DNA"/>
</dbReference>
<dbReference type="Gene3D" id="6.10.140.910">
    <property type="match status" value="1"/>
</dbReference>
<evidence type="ECO:0000256" key="1">
    <source>
        <dbReference type="ARBA" id="ARBA00023054"/>
    </source>
</evidence>
<feature type="compositionally biased region" description="Polar residues" evidence="3">
    <location>
        <begin position="82"/>
        <end position="91"/>
    </location>
</feature>
<evidence type="ECO:0000313" key="6">
    <source>
        <dbReference type="Proteomes" id="UP000006911"/>
    </source>
</evidence>
<evidence type="ECO:0000313" key="5">
    <source>
        <dbReference type="EMBL" id="CAZ82982.1"/>
    </source>
</evidence>
<dbReference type="GO" id="GO:0005085">
    <property type="term" value="F:guanyl-nucleotide exchange factor activity"/>
    <property type="evidence" value="ECO:0007669"/>
    <property type="project" value="InterPro"/>
</dbReference>
<dbReference type="GO" id="GO:0070319">
    <property type="term" value="C:Golgi to plasma membrane transport vesicle"/>
    <property type="evidence" value="ECO:0007669"/>
    <property type="project" value="TreeGrafter"/>
</dbReference>
<keyword evidence="1 2" id="KW-0175">Coiled coil</keyword>
<dbReference type="GeneID" id="9184900"/>
<dbReference type="STRING" id="656061.D5GEN9"/>
<proteinExistence type="predicted"/>
<dbReference type="InterPro" id="IPR009449">
    <property type="entry name" value="Sec2_N"/>
</dbReference>
<dbReference type="eggNOG" id="ENOG502S1Y5">
    <property type="taxonomic scope" value="Eukaryota"/>
</dbReference>
<dbReference type="OMA" id="CADYEDQ"/>
<keyword evidence="6" id="KW-1185">Reference proteome</keyword>
<dbReference type="InParanoid" id="D5GEN9"/>
<protein>
    <submittedName>
        <fullName evidence="5">(Perigord truffle) hypothetical protein</fullName>
    </submittedName>
</protein>
<feature type="region of interest" description="Disordered" evidence="3">
    <location>
        <begin position="62"/>
        <end position="91"/>
    </location>
</feature>
<evidence type="ECO:0000259" key="4">
    <source>
        <dbReference type="Pfam" id="PF06428"/>
    </source>
</evidence>
<accession>D5GEN9</accession>
<dbReference type="Pfam" id="PF06428">
    <property type="entry name" value="Sec2p"/>
    <property type="match status" value="1"/>
</dbReference>
<sequence>MSSAIALSPPSTANTTKCQNCGAKLHTDEAQRRIAELEAQVRILSEKATNAVDKLADYEDELKALRGKPTPPSSSSSSSSSLTSNAPSGITSATNRISAFLTASSRGRGGPPPSPPPDNNSTDVLLEKERKARVKAEERLEQVTGELEELSASLFQSANEMVADERRQRSKLEERVRMLEGRDAEVKQRLGVLEGAVDRIVRVRQVLAVS</sequence>
<dbReference type="PANTHER" id="PTHR14430">
    <property type="entry name" value="RABIN3-RELATED"/>
    <property type="match status" value="1"/>
</dbReference>
<feature type="domain" description="GDP/GTP exchange factor Sec2 N-terminal" evidence="4">
    <location>
        <begin position="126"/>
        <end position="182"/>
    </location>
</feature>
<dbReference type="PANTHER" id="PTHR14430:SF4">
    <property type="entry name" value="GDP_GTP EXCHANGE FACTOR SEC2 N-TERMINAL DOMAIN-CONTAINING PROTEIN"/>
    <property type="match status" value="1"/>
</dbReference>
<gene>
    <name evidence="5" type="ORF">GSTUM_00001299001</name>
</gene>
<dbReference type="InterPro" id="IPR040351">
    <property type="entry name" value="RAB3IL/RAB3IP/Sec2"/>
</dbReference>
<dbReference type="GO" id="GO:0051286">
    <property type="term" value="C:cell tip"/>
    <property type="evidence" value="ECO:0007669"/>
    <property type="project" value="TreeGrafter"/>
</dbReference>
<dbReference type="KEGG" id="tml:GSTUM_00001299001"/>
<name>D5GEN9_TUBMM</name>
<evidence type="ECO:0000256" key="3">
    <source>
        <dbReference type="SAM" id="MobiDB-lite"/>
    </source>
</evidence>
<feature type="coiled-coil region" evidence="2">
    <location>
        <begin position="126"/>
        <end position="189"/>
    </location>
</feature>
<reference evidence="5 6" key="1">
    <citation type="journal article" date="2010" name="Nature">
        <title>Perigord black truffle genome uncovers evolutionary origins and mechanisms of symbiosis.</title>
        <authorList>
            <person name="Martin F."/>
            <person name="Kohler A."/>
            <person name="Murat C."/>
            <person name="Balestrini R."/>
            <person name="Coutinho P.M."/>
            <person name="Jaillon O."/>
            <person name="Montanini B."/>
            <person name="Morin E."/>
            <person name="Noel B."/>
            <person name="Percudani R."/>
            <person name="Porcel B."/>
            <person name="Rubini A."/>
            <person name="Amicucci A."/>
            <person name="Amselem J."/>
            <person name="Anthouard V."/>
            <person name="Arcioni S."/>
            <person name="Artiguenave F."/>
            <person name="Aury J.M."/>
            <person name="Ballario P."/>
            <person name="Bolchi A."/>
            <person name="Brenna A."/>
            <person name="Brun A."/>
            <person name="Buee M."/>
            <person name="Cantarel B."/>
            <person name="Chevalier G."/>
            <person name="Couloux A."/>
            <person name="Da Silva C."/>
            <person name="Denoeud F."/>
            <person name="Duplessis S."/>
            <person name="Ghignone S."/>
            <person name="Hilselberger B."/>
            <person name="Iotti M."/>
            <person name="Marcais B."/>
            <person name="Mello A."/>
            <person name="Miranda M."/>
            <person name="Pacioni G."/>
            <person name="Quesneville H."/>
            <person name="Riccioni C."/>
            <person name="Ruotolo R."/>
            <person name="Splivallo R."/>
            <person name="Stocchi V."/>
            <person name="Tisserant E."/>
            <person name="Viscomi A.R."/>
            <person name="Zambonelli A."/>
            <person name="Zampieri E."/>
            <person name="Henrissat B."/>
            <person name="Lebrun M.H."/>
            <person name="Paolocci F."/>
            <person name="Bonfante P."/>
            <person name="Ottonello S."/>
            <person name="Wincker P."/>
        </authorList>
    </citation>
    <scope>NUCLEOTIDE SEQUENCE [LARGE SCALE GENOMIC DNA]</scope>
    <source>
        <strain evidence="5 6">Mel28</strain>
    </source>
</reference>
<organism evidence="5 6">
    <name type="scientific">Tuber melanosporum (strain Mel28)</name>
    <name type="common">Perigord black truffle</name>
    <dbReference type="NCBI Taxonomy" id="656061"/>
    <lineage>
        <taxon>Eukaryota</taxon>
        <taxon>Fungi</taxon>
        <taxon>Dikarya</taxon>
        <taxon>Ascomycota</taxon>
        <taxon>Pezizomycotina</taxon>
        <taxon>Pezizomycetes</taxon>
        <taxon>Pezizales</taxon>
        <taxon>Tuberaceae</taxon>
        <taxon>Tuber</taxon>
    </lineage>
</organism>
<dbReference type="RefSeq" id="XP_002838791.1">
    <property type="nucleotide sequence ID" value="XM_002838745.1"/>
</dbReference>
<feature type="region of interest" description="Disordered" evidence="3">
    <location>
        <begin position="103"/>
        <end position="125"/>
    </location>
</feature>
<dbReference type="GO" id="GO:0006887">
    <property type="term" value="P:exocytosis"/>
    <property type="evidence" value="ECO:0007669"/>
    <property type="project" value="TreeGrafter"/>
</dbReference>
<dbReference type="HOGENOM" id="CLU_055310_2_0_1"/>
<dbReference type="AlphaFoldDB" id="D5GEN9"/>
<dbReference type="SUPFAM" id="SSF144284">
    <property type="entry name" value="Sec2 N-terminal region"/>
    <property type="match status" value="1"/>
</dbReference>
<evidence type="ECO:0000256" key="2">
    <source>
        <dbReference type="SAM" id="Coils"/>
    </source>
</evidence>